<dbReference type="AlphaFoldDB" id="A0A2Y9BTP3"/>
<name>A0A2Y9BTP3_9MICO</name>
<dbReference type="RefSeq" id="WP_109684919.1">
    <property type="nucleotide sequence ID" value="NZ_QGDN01000001.1"/>
</dbReference>
<protein>
    <submittedName>
        <fullName evidence="1">Uncharacterized protein</fullName>
    </submittedName>
</protein>
<sequence>MKRIAVLKKIRSAAKAADVEFQQFELTGHTAVRVGRTTRTIGRHHEIDDLTARKFFDQFAEELGGKGWRR</sequence>
<dbReference type="Proteomes" id="UP000250028">
    <property type="component" value="Unassembled WGS sequence"/>
</dbReference>
<reference evidence="2" key="1">
    <citation type="submission" date="2016-10" db="EMBL/GenBank/DDBJ databases">
        <authorList>
            <person name="Varghese N."/>
            <person name="Submissions S."/>
        </authorList>
    </citation>
    <scope>NUCLEOTIDE SEQUENCE [LARGE SCALE GENOMIC DNA]</scope>
    <source>
        <strain evidence="2">DSM 22951</strain>
    </source>
</reference>
<accession>A0A2Y9BTP3</accession>
<dbReference type="EMBL" id="UESZ01000001">
    <property type="protein sequence ID" value="SSA34342.1"/>
    <property type="molecule type" value="Genomic_DNA"/>
</dbReference>
<proteinExistence type="predicted"/>
<keyword evidence="2" id="KW-1185">Reference proteome</keyword>
<evidence type="ECO:0000313" key="2">
    <source>
        <dbReference type="Proteomes" id="UP000250028"/>
    </source>
</evidence>
<organism evidence="1 2">
    <name type="scientific">Branchiibius hedensis</name>
    <dbReference type="NCBI Taxonomy" id="672460"/>
    <lineage>
        <taxon>Bacteria</taxon>
        <taxon>Bacillati</taxon>
        <taxon>Actinomycetota</taxon>
        <taxon>Actinomycetes</taxon>
        <taxon>Micrococcales</taxon>
        <taxon>Dermacoccaceae</taxon>
        <taxon>Branchiibius</taxon>
    </lineage>
</organism>
<evidence type="ECO:0000313" key="1">
    <source>
        <dbReference type="EMBL" id="SSA34342.1"/>
    </source>
</evidence>
<gene>
    <name evidence="1" type="ORF">SAMN04489750_1659</name>
</gene>